<protein>
    <submittedName>
        <fullName evidence="1">1756_t:CDS:1</fullName>
    </submittedName>
</protein>
<dbReference type="AlphaFoldDB" id="A0A9N9AYV0"/>
<proteinExistence type="predicted"/>
<dbReference type="EMBL" id="CAJVPI010000537">
    <property type="protein sequence ID" value="CAG8547592.1"/>
    <property type="molecule type" value="Genomic_DNA"/>
</dbReference>
<sequence>ESLDEYFETTAPEKYRFLDYYKDRKNQDDFTNNFRLEARRLYKCLNYLVENGSQKMNMTRINMIKKSESTSITSVNELPEIGALSTELKDHRNNFADVQQTTESYENRGEKQRILPQCENSGSPWFPIFAGMFSENSGSFPAIKTADDAEGTTNFSTKSYKK</sequence>
<gene>
    <name evidence="1" type="ORF">PBRASI_LOCUS4914</name>
</gene>
<keyword evidence="2" id="KW-1185">Reference proteome</keyword>
<comment type="caution">
    <text evidence="1">The sequence shown here is derived from an EMBL/GenBank/DDBJ whole genome shotgun (WGS) entry which is preliminary data.</text>
</comment>
<evidence type="ECO:0000313" key="2">
    <source>
        <dbReference type="Proteomes" id="UP000789739"/>
    </source>
</evidence>
<dbReference type="OrthoDB" id="2444874at2759"/>
<accession>A0A9N9AYV0</accession>
<reference evidence="1" key="1">
    <citation type="submission" date="2021-06" db="EMBL/GenBank/DDBJ databases">
        <authorList>
            <person name="Kallberg Y."/>
            <person name="Tangrot J."/>
            <person name="Rosling A."/>
        </authorList>
    </citation>
    <scope>NUCLEOTIDE SEQUENCE</scope>
    <source>
        <strain evidence="1">BR232B</strain>
    </source>
</reference>
<feature type="non-terminal residue" evidence="1">
    <location>
        <position position="162"/>
    </location>
</feature>
<dbReference type="Proteomes" id="UP000789739">
    <property type="component" value="Unassembled WGS sequence"/>
</dbReference>
<name>A0A9N9AYV0_9GLOM</name>
<organism evidence="1 2">
    <name type="scientific">Paraglomus brasilianum</name>
    <dbReference type="NCBI Taxonomy" id="144538"/>
    <lineage>
        <taxon>Eukaryota</taxon>
        <taxon>Fungi</taxon>
        <taxon>Fungi incertae sedis</taxon>
        <taxon>Mucoromycota</taxon>
        <taxon>Glomeromycotina</taxon>
        <taxon>Glomeromycetes</taxon>
        <taxon>Paraglomerales</taxon>
        <taxon>Paraglomeraceae</taxon>
        <taxon>Paraglomus</taxon>
    </lineage>
</organism>
<evidence type="ECO:0000313" key="1">
    <source>
        <dbReference type="EMBL" id="CAG8547592.1"/>
    </source>
</evidence>